<dbReference type="Proteomes" id="UP001345827">
    <property type="component" value="Unassembled WGS sequence"/>
</dbReference>
<organism evidence="1 2">
    <name type="scientific">Vermiconidia calcicola</name>
    <dbReference type="NCBI Taxonomy" id="1690605"/>
    <lineage>
        <taxon>Eukaryota</taxon>
        <taxon>Fungi</taxon>
        <taxon>Dikarya</taxon>
        <taxon>Ascomycota</taxon>
        <taxon>Pezizomycotina</taxon>
        <taxon>Dothideomycetes</taxon>
        <taxon>Dothideomycetidae</taxon>
        <taxon>Mycosphaerellales</taxon>
        <taxon>Extremaceae</taxon>
        <taxon>Vermiconidia</taxon>
    </lineage>
</organism>
<protein>
    <recommendedName>
        <fullName evidence="3">SnoaL-like domain-containing protein</fullName>
    </recommendedName>
</protein>
<evidence type="ECO:0008006" key="3">
    <source>
        <dbReference type="Google" id="ProtNLM"/>
    </source>
</evidence>
<keyword evidence="2" id="KW-1185">Reference proteome</keyword>
<gene>
    <name evidence="1" type="ORF">LTR25_009060</name>
</gene>
<dbReference type="EMBL" id="JAXLQG010000019">
    <property type="protein sequence ID" value="KAK5530482.1"/>
    <property type="molecule type" value="Genomic_DNA"/>
</dbReference>
<evidence type="ECO:0000313" key="2">
    <source>
        <dbReference type="Proteomes" id="UP001345827"/>
    </source>
</evidence>
<dbReference type="AlphaFoldDB" id="A0AAV9PYU4"/>
<accession>A0AAV9PYU4</accession>
<comment type="caution">
    <text evidence="1">The sequence shown here is derived from an EMBL/GenBank/DDBJ whole genome shotgun (WGS) entry which is preliminary data.</text>
</comment>
<proteinExistence type="predicted"/>
<sequence length="173" mass="20141">MSFPTQPVFVHKSSDWDTTTRKHPALVWFEKYTRSYDTNGPSFDGWLTDDFIYQKSDGTEHHDREGFEEVKRNYGVFTKYNHVPYSFYCIETDYGYEFVTQAWMYINLPGNPTSEEKNVTSPRDGAQWEGKLPGAYRFEIRKVGEDFRIQRCDVHIDTAPAIAVMIARGVKLG</sequence>
<reference evidence="1 2" key="1">
    <citation type="submission" date="2023-06" db="EMBL/GenBank/DDBJ databases">
        <title>Black Yeasts Isolated from many extreme environments.</title>
        <authorList>
            <person name="Coleine C."/>
            <person name="Stajich J.E."/>
            <person name="Selbmann L."/>
        </authorList>
    </citation>
    <scope>NUCLEOTIDE SEQUENCE [LARGE SCALE GENOMIC DNA]</scope>
    <source>
        <strain evidence="1 2">CCFEE 5887</strain>
    </source>
</reference>
<evidence type="ECO:0000313" key="1">
    <source>
        <dbReference type="EMBL" id="KAK5530482.1"/>
    </source>
</evidence>
<name>A0AAV9PYU4_9PEZI</name>